<dbReference type="SUPFAM" id="SSF53686">
    <property type="entry name" value="Tryptophan synthase beta subunit-like PLP-dependent enzymes"/>
    <property type="match status" value="1"/>
</dbReference>
<evidence type="ECO:0000313" key="13">
    <source>
        <dbReference type="Proteomes" id="UP000007796"/>
    </source>
</evidence>
<dbReference type="AlphaFoldDB" id="F0XBF3"/>
<accession>F0XBF3</accession>
<evidence type="ECO:0000256" key="6">
    <source>
        <dbReference type="ARBA" id="ARBA00022898"/>
    </source>
</evidence>
<dbReference type="InterPro" id="IPR036052">
    <property type="entry name" value="TrpB-like_PALP_sf"/>
</dbReference>
<keyword evidence="8 10" id="KW-0456">Lyase</keyword>
<dbReference type="InParanoid" id="F0XBF3"/>
<dbReference type="PANTHER" id="PTHR48077">
    <property type="entry name" value="TRYPTOPHAN SYNTHASE-RELATED"/>
    <property type="match status" value="1"/>
</dbReference>
<comment type="cofactor">
    <cofactor evidence="1 10">
        <name>pyridoxal 5'-phosphate</name>
        <dbReference type="ChEBI" id="CHEBI:597326"/>
    </cofactor>
</comment>
<comment type="pathway">
    <text evidence="2 10">Amino-acid biosynthesis; L-tryptophan biosynthesis; L-tryptophan from chorismate: step 5/5.</text>
</comment>
<keyword evidence="4 10" id="KW-0028">Amino-acid biosynthesis</keyword>
<dbReference type="Pfam" id="PF00291">
    <property type="entry name" value="PALP"/>
    <property type="match status" value="1"/>
</dbReference>
<dbReference type="eggNOG" id="KOG1395">
    <property type="taxonomic scope" value="Eukaryota"/>
</dbReference>
<protein>
    <recommendedName>
        <fullName evidence="3 10">Tryptophan synthase</fullName>
        <ecNumber evidence="3 10">4.2.1.20</ecNumber>
    </recommendedName>
</protein>
<dbReference type="EC" id="4.2.1.20" evidence="3 10"/>
<keyword evidence="6 10" id="KW-0663">Pyridoxal phosphate</keyword>
<dbReference type="GeneID" id="25978455"/>
<dbReference type="CDD" id="cd06446">
    <property type="entry name" value="Trp-synth_B"/>
    <property type="match status" value="1"/>
</dbReference>
<dbReference type="GO" id="GO:0005737">
    <property type="term" value="C:cytoplasm"/>
    <property type="evidence" value="ECO:0007669"/>
    <property type="project" value="TreeGrafter"/>
</dbReference>
<evidence type="ECO:0000256" key="8">
    <source>
        <dbReference type="ARBA" id="ARBA00023239"/>
    </source>
</evidence>
<dbReference type="HOGENOM" id="CLU_016734_3_1_1"/>
<proteinExistence type="inferred from homology"/>
<dbReference type="InterPro" id="IPR023026">
    <property type="entry name" value="Trp_synth_beta/beta-like"/>
</dbReference>
<dbReference type="UniPathway" id="UPA00035">
    <property type="reaction ID" value="UER00044"/>
</dbReference>
<feature type="domain" description="Tryptophan synthase beta chain-like PALP" evidence="11">
    <location>
        <begin position="101"/>
        <end position="420"/>
    </location>
</feature>
<dbReference type="NCBIfam" id="TIGR00263">
    <property type="entry name" value="trpB"/>
    <property type="match status" value="1"/>
</dbReference>
<gene>
    <name evidence="12" type="ORF">CMQ_5163</name>
</gene>
<evidence type="ECO:0000256" key="2">
    <source>
        <dbReference type="ARBA" id="ARBA00004733"/>
    </source>
</evidence>
<sequence>MSQVQYITTTTTHKATRLLTGEPHVFRRTAEESGEDVASKLYALHSKLPSKFGQFGGQYAPESLMDALTGLEAGFLQAVIDEGFWREFRSQYSFMGRPGHLQLAGRLTRHVGGANIWLKREDLNHTGSHTINNAMGQVLLARRLGKTRIITDTGGGQHGIATASVCARFGMDCTVYMGSDDYNRHPSAVRQMTLLGAKVVSVNTGSKTVREAVNEALRAFVSDLETTHYIMGSAIGPHPFPTIARTFQMVIGNETKEQFSRLRNKLPDAVVASIGGGSNAVGMFSPFEQNTRVRLLGVEAAGDGMATPRHGATLAAGSVGVYHGARTYVLQDRNGQIQDAHSASSGLRYPGVNPELANWKESGRMDLVTATDNQALETFRLLSRLEGIIPAMESAHAVYGAMWLAKKLKPGRDVVVCLSGRGDDRCEP</sequence>
<keyword evidence="5 10" id="KW-0822">Tryptophan biosynthesis</keyword>
<evidence type="ECO:0000256" key="4">
    <source>
        <dbReference type="ARBA" id="ARBA00022605"/>
    </source>
</evidence>
<dbReference type="PIRSF" id="PIRSF001413">
    <property type="entry name" value="Trp_syn_beta"/>
    <property type="match status" value="1"/>
</dbReference>
<reference evidence="12 13" key="1">
    <citation type="journal article" date="2011" name="Proc. Natl. Acad. Sci. U.S.A.">
        <title>Genome and transcriptome analyses of the mountain pine beetle-fungal symbiont Grosmannia clavigera, a lodgepole pine pathogen.</title>
        <authorList>
            <person name="DiGuistini S."/>
            <person name="Wang Y."/>
            <person name="Liao N.Y."/>
            <person name="Taylor G."/>
            <person name="Tanguay P."/>
            <person name="Feau N."/>
            <person name="Henrissat B."/>
            <person name="Chan S.K."/>
            <person name="Hesse-Orce U."/>
            <person name="Alamouti S.M."/>
            <person name="Tsui C.K.M."/>
            <person name="Docking R.T."/>
            <person name="Levasseur A."/>
            <person name="Haridas S."/>
            <person name="Robertson G."/>
            <person name="Birol I."/>
            <person name="Holt R.A."/>
            <person name="Marra M.A."/>
            <person name="Hamelin R.C."/>
            <person name="Hirst M."/>
            <person name="Jones S.J.M."/>
            <person name="Bohlmann J."/>
            <person name="Breuil C."/>
        </authorList>
    </citation>
    <scope>NUCLEOTIDE SEQUENCE [LARGE SCALE GENOMIC DNA]</scope>
    <source>
        <strain evidence="13">kw1407 / UAMH 11150</strain>
    </source>
</reference>
<dbReference type="PANTHER" id="PTHR48077:SF3">
    <property type="entry name" value="TRYPTOPHAN SYNTHASE"/>
    <property type="match status" value="1"/>
</dbReference>
<evidence type="ECO:0000259" key="11">
    <source>
        <dbReference type="Pfam" id="PF00291"/>
    </source>
</evidence>
<dbReference type="HAMAP" id="MF_00133">
    <property type="entry name" value="Trp_synth_beta"/>
    <property type="match status" value="1"/>
</dbReference>
<evidence type="ECO:0000256" key="7">
    <source>
        <dbReference type="ARBA" id="ARBA00023141"/>
    </source>
</evidence>
<evidence type="ECO:0000256" key="1">
    <source>
        <dbReference type="ARBA" id="ARBA00001933"/>
    </source>
</evidence>
<dbReference type="FunFam" id="3.40.50.1100:FF:000004">
    <property type="entry name" value="Tryptophan synthase beta chain"/>
    <property type="match status" value="1"/>
</dbReference>
<dbReference type="OrthoDB" id="1716816at2759"/>
<dbReference type="InterPro" id="IPR001926">
    <property type="entry name" value="TrpB-like_PALP"/>
</dbReference>
<evidence type="ECO:0000256" key="9">
    <source>
        <dbReference type="ARBA" id="ARBA00049047"/>
    </source>
</evidence>
<evidence type="ECO:0000256" key="3">
    <source>
        <dbReference type="ARBA" id="ARBA00012043"/>
    </source>
</evidence>
<evidence type="ECO:0000256" key="5">
    <source>
        <dbReference type="ARBA" id="ARBA00022822"/>
    </source>
</evidence>
<dbReference type="InterPro" id="IPR006654">
    <property type="entry name" value="Trp_synth_beta"/>
</dbReference>
<name>F0XBF3_GROCL</name>
<evidence type="ECO:0000256" key="10">
    <source>
        <dbReference type="RuleBase" id="RU003663"/>
    </source>
</evidence>
<evidence type="ECO:0000313" key="12">
    <source>
        <dbReference type="EMBL" id="EFX04901.1"/>
    </source>
</evidence>
<dbReference type="STRING" id="655863.F0XBF3"/>
<dbReference type="Proteomes" id="UP000007796">
    <property type="component" value="Unassembled WGS sequence"/>
</dbReference>
<dbReference type="RefSeq" id="XP_014174383.1">
    <property type="nucleotide sequence ID" value="XM_014318908.1"/>
</dbReference>
<dbReference type="EMBL" id="GL629756">
    <property type="protein sequence ID" value="EFX04901.1"/>
    <property type="molecule type" value="Genomic_DNA"/>
</dbReference>
<organism evidence="13">
    <name type="scientific">Grosmannia clavigera (strain kw1407 / UAMH 11150)</name>
    <name type="common">Blue stain fungus</name>
    <name type="synonym">Graphiocladiella clavigera</name>
    <dbReference type="NCBI Taxonomy" id="655863"/>
    <lineage>
        <taxon>Eukaryota</taxon>
        <taxon>Fungi</taxon>
        <taxon>Dikarya</taxon>
        <taxon>Ascomycota</taxon>
        <taxon>Pezizomycotina</taxon>
        <taxon>Sordariomycetes</taxon>
        <taxon>Sordariomycetidae</taxon>
        <taxon>Ophiostomatales</taxon>
        <taxon>Ophiostomataceae</taxon>
        <taxon>Leptographium</taxon>
    </lineage>
</organism>
<dbReference type="Gene3D" id="3.40.50.1100">
    <property type="match status" value="2"/>
</dbReference>
<keyword evidence="13" id="KW-1185">Reference proteome</keyword>
<keyword evidence="7 10" id="KW-0057">Aromatic amino acid biosynthesis</keyword>
<comment type="catalytic activity">
    <reaction evidence="9 10">
        <text>(1S,2R)-1-C-(indol-3-yl)glycerol 3-phosphate + L-serine = D-glyceraldehyde 3-phosphate + L-tryptophan + H2O</text>
        <dbReference type="Rhea" id="RHEA:10532"/>
        <dbReference type="ChEBI" id="CHEBI:15377"/>
        <dbReference type="ChEBI" id="CHEBI:33384"/>
        <dbReference type="ChEBI" id="CHEBI:57912"/>
        <dbReference type="ChEBI" id="CHEBI:58866"/>
        <dbReference type="ChEBI" id="CHEBI:59776"/>
        <dbReference type="EC" id="4.2.1.20"/>
    </reaction>
</comment>
<dbReference type="GO" id="GO:0004834">
    <property type="term" value="F:tryptophan synthase activity"/>
    <property type="evidence" value="ECO:0007669"/>
    <property type="project" value="UniProtKB-EC"/>
</dbReference>